<dbReference type="SUPFAM" id="SSF88946">
    <property type="entry name" value="Sigma2 domain of RNA polymerase sigma factors"/>
    <property type="match status" value="1"/>
</dbReference>
<evidence type="ECO:0000256" key="4">
    <source>
        <dbReference type="ARBA" id="ARBA00023163"/>
    </source>
</evidence>
<dbReference type="SUPFAM" id="SSF88659">
    <property type="entry name" value="Sigma3 and sigma4 domains of RNA polymerase sigma factors"/>
    <property type="match status" value="1"/>
</dbReference>
<dbReference type="InterPro" id="IPR014327">
    <property type="entry name" value="RNA_pol_sigma70_bacteroid"/>
</dbReference>
<evidence type="ECO:0000256" key="1">
    <source>
        <dbReference type="ARBA" id="ARBA00010641"/>
    </source>
</evidence>
<dbReference type="NCBIfam" id="TIGR02937">
    <property type="entry name" value="sigma70-ECF"/>
    <property type="match status" value="1"/>
</dbReference>
<dbReference type="InterPro" id="IPR007627">
    <property type="entry name" value="RNA_pol_sigma70_r2"/>
</dbReference>
<organism evidence="7 8">
    <name type="scientific">Candidatus Bacteroides merdavium</name>
    <dbReference type="NCBI Taxonomy" id="2838472"/>
    <lineage>
        <taxon>Bacteria</taxon>
        <taxon>Pseudomonadati</taxon>
        <taxon>Bacteroidota</taxon>
        <taxon>Bacteroidia</taxon>
        <taxon>Bacteroidales</taxon>
        <taxon>Bacteroidaceae</taxon>
        <taxon>Bacteroides</taxon>
    </lineage>
</organism>
<dbReference type="GO" id="GO:0003677">
    <property type="term" value="F:DNA binding"/>
    <property type="evidence" value="ECO:0007669"/>
    <property type="project" value="InterPro"/>
</dbReference>
<evidence type="ECO:0000313" key="7">
    <source>
        <dbReference type="EMBL" id="HIZ91880.1"/>
    </source>
</evidence>
<reference evidence="7" key="1">
    <citation type="journal article" date="2021" name="PeerJ">
        <title>Extensive microbial diversity within the chicken gut microbiome revealed by metagenomics and culture.</title>
        <authorList>
            <person name="Gilroy R."/>
            <person name="Ravi A."/>
            <person name="Getino M."/>
            <person name="Pursley I."/>
            <person name="Horton D.L."/>
            <person name="Alikhan N.F."/>
            <person name="Baker D."/>
            <person name="Gharbi K."/>
            <person name="Hall N."/>
            <person name="Watson M."/>
            <person name="Adriaenssens E.M."/>
            <person name="Foster-Nyarko E."/>
            <person name="Jarju S."/>
            <person name="Secka A."/>
            <person name="Antonio M."/>
            <person name="Oren A."/>
            <person name="Chaudhuri R.R."/>
            <person name="La Ragione R."/>
            <person name="Hildebrand F."/>
            <person name="Pallen M.J."/>
        </authorList>
    </citation>
    <scope>NUCLEOTIDE SEQUENCE</scope>
    <source>
        <strain evidence="7">CHK118-2852</strain>
    </source>
</reference>
<sequence>MRQQEISEEIVVRLNRGDMKAFDAIYHAYYLYLCAVVTYYVHDRNVAAELVNDVFVGVWRNKERVACPVLPYLKRAAQNAAVSYLRSSHFNERLLTDHVEEIYAYLEKRIIATDNPLHALEDSEMDALIRAEVEKLPPRCRAVFQVCLYEGKSYAEIADEQQLSVSTVRGQMRIALNKLREALGTPCMITVLMMLHECWQ</sequence>
<dbReference type="Pfam" id="PF08281">
    <property type="entry name" value="Sigma70_r4_2"/>
    <property type="match status" value="1"/>
</dbReference>
<dbReference type="GO" id="GO:0006352">
    <property type="term" value="P:DNA-templated transcription initiation"/>
    <property type="evidence" value="ECO:0007669"/>
    <property type="project" value="InterPro"/>
</dbReference>
<dbReference type="InterPro" id="IPR013249">
    <property type="entry name" value="RNA_pol_sigma70_r4_t2"/>
</dbReference>
<evidence type="ECO:0000256" key="2">
    <source>
        <dbReference type="ARBA" id="ARBA00023015"/>
    </source>
</evidence>
<dbReference type="PANTHER" id="PTHR43133:SF46">
    <property type="entry name" value="RNA POLYMERASE SIGMA-70 FACTOR ECF SUBFAMILY"/>
    <property type="match status" value="1"/>
</dbReference>
<evidence type="ECO:0000313" key="8">
    <source>
        <dbReference type="Proteomes" id="UP000824108"/>
    </source>
</evidence>
<comment type="caution">
    <text evidence="7">The sequence shown here is derived from an EMBL/GenBank/DDBJ whole genome shotgun (WGS) entry which is preliminary data.</text>
</comment>
<dbReference type="Gene3D" id="1.10.10.10">
    <property type="entry name" value="Winged helix-like DNA-binding domain superfamily/Winged helix DNA-binding domain"/>
    <property type="match status" value="1"/>
</dbReference>
<evidence type="ECO:0000259" key="5">
    <source>
        <dbReference type="Pfam" id="PF04542"/>
    </source>
</evidence>
<dbReference type="InterPro" id="IPR014284">
    <property type="entry name" value="RNA_pol_sigma-70_dom"/>
</dbReference>
<accession>A0A9D2KDE0</accession>
<dbReference type="EMBL" id="DXAV01000058">
    <property type="protein sequence ID" value="HIZ91880.1"/>
    <property type="molecule type" value="Genomic_DNA"/>
</dbReference>
<dbReference type="NCBIfam" id="TIGR02985">
    <property type="entry name" value="Sig70_bacteroi1"/>
    <property type="match status" value="1"/>
</dbReference>
<protein>
    <submittedName>
        <fullName evidence="7">RNA polymerase sigma-70 factor</fullName>
    </submittedName>
</protein>
<name>A0A9D2KDE0_9BACE</name>
<dbReference type="InterPro" id="IPR013324">
    <property type="entry name" value="RNA_pol_sigma_r3/r4-like"/>
</dbReference>
<dbReference type="Proteomes" id="UP000824108">
    <property type="component" value="Unassembled WGS sequence"/>
</dbReference>
<evidence type="ECO:0000256" key="3">
    <source>
        <dbReference type="ARBA" id="ARBA00023082"/>
    </source>
</evidence>
<reference evidence="7" key="2">
    <citation type="submission" date="2021-04" db="EMBL/GenBank/DDBJ databases">
        <authorList>
            <person name="Gilroy R."/>
        </authorList>
    </citation>
    <scope>NUCLEOTIDE SEQUENCE</scope>
    <source>
        <strain evidence="7">CHK118-2852</strain>
    </source>
</reference>
<dbReference type="InterPro" id="IPR013325">
    <property type="entry name" value="RNA_pol_sigma_r2"/>
</dbReference>
<feature type="domain" description="RNA polymerase sigma factor 70 region 4 type 2" evidence="6">
    <location>
        <begin position="128"/>
        <end position="179"/>
    </location>
</feature>
<proteinExistence type="inferred from homology"/>
<keyword evidence="4" id="KW-0804">Transcription</keyword>
<dbReference type="GO" id="GO:0016987">
    <property type="term" value="F:sigma factor activity"/>
    <property type="evidence" value="ECO:0007669"/>
    <property type="project" value="UniProtKB-KW"/>
</dbReference>
<keyword evidence="2" id="KW-0805">Transcription regulation</keyword>
<gene>
    <name evidence="7" type="ORF">H9807_07185</name>
</gene>
<dbReference type="InterPro" id="IPR036388">
    <property type="entry name" value="WH-like_DNA-bd_sf"/>
</dbReference>
<dbReference type="AlphaFoldDB" id="A0A9D2KDE0"/>
<dbReference type="Pfam" id="PF04542">
    <property type="entry name" value="Sigma70_r2"/>
    <property type="match status" value="1"/>
</dbReference>
<feature type="domain" description="RNA polymerase sigma-70 region 2" evidence="5">
    <location>
        <begin position="26"/>
        <end position="87"/>
    </location>
</feature>
<evidence type="ECO:0000259" key="6">
    <source>
        <dbReference type="Pfam" id="PF08281"/>
    </source>
</evidence>
<dbReference type="PANTHER" id="PTHR43133">
    <property type="entry name" value="RNA POLYMERASE ECF-TYPE SIGMA FACTO"/>
    <property type="match status" value="1"/>
</dbReference>
<dbReference type="Gene3D" id="1.10.1740.10">
    <property type="match status" value="1"/>
</dbReference>
<comment type="similarity">
    <text evidence="1">Belongs to the sigma-70 factor family. ECF subfamily.</text>
</comment>
<keyword evidence="3" id="KW-0731">Sigma factor</keyword>
<dbReference type="InterPro" id="IPR039425">
    <property type="entry name" value="RNA_pol_sigma-70-like"/>
</dbReference>